<accession>A0ACC1HFU7</accession>
<comment type="caution">
    <text evidence="1">The sequence shown here is derived from an EMBL/GenBank/DDBJ whole genome shotgun (WGS) entry which is preliminary data.</text>
</comment>
<protein>
    <submittedName>
        <fullName evidence="1">Uncharacterized protein</fullName>
    </submittedName>
</protein>
<evidence type="ECO:0000313" key="1">
    <source>
        <dbReference type="EMBL" id="KAJ1674245.1"/>
    </source>
</evidence>
<gene>
    <name evidence="1" type="ORF">EV182_003674</name>
</gene>
<reference evidence="1" key="1">
    <citation type="submission" date="2022-06" db="EMBL/GenBank/DDBJ databases">
        <title>Phylogenomic reconstructions and comparative analyses of Kickxellomycotina fungi.</title>
        <authorList>
            <person name="Reynolds N.K."/>
            <person name="Stajich J.E."/>
            <person name="Barry K."/>
            <person name="Grigoriev I.V."/>
            <person name="Crous P."/>
            <person name="Smith M.E."/>
        </authorList>
    </citation>
    <scope>NUCLEOTIDE SEQUENCE</scope>
    <source>
        <strain evidence="1">RSA 2271</strain>
    </source>
</reference>
<keyword evidence="2" id="KW-1185">Reference proteome</keyword>
<evidence type="ECO:0000313" key="2">
    <source>
        <dbReference type="Proteomes" id="UP001145114"/>
    </source>
</evidence>
<feature type="non-terminal residue" evidence="1">
    <location>
        <position position="1"/>
    </location>
</feature>
<sequence length="172" mass="20313">AIPFDEWKRGLEKYQCTDNSRLEALILSHKQALSKDKKVFRDMYKWAFGFLVDPEEKKMRLEVFKYVVPHLLGENTAHVKPFLTYLDYLEANPQDAQKSKNILYTDKSDTRPKNISKDQWQTFYTFINVVKDDQDFTGYDPNLSSWPVVFDDYIGWRKSGGYEKFVSQQDAD</sequence>
<dbReference type="EMBL" id="JAMZIH010006133">
    <property type="protein sequence ID" value="KAJ1674245.1"/>
    <property type="molecule type" value="Genomic_DNA"/>
</dbReference>
<dbReference type="Proteomes" id="UP001145114">
    <property type="component" value="Unassembled WGS sequence"/>
</dbReference>
<proteinExistence type="predicted"/>
<name>A0ACC1HFU7_9FUNG</name>
<organism evidence="1 2">
    <name type="scientific">Spiromyces aspiralis</name>
    <dbReference type="NCBI Taxonomy" id="68401"/>
    <lineage>
        <taxon>Eukaryota</taxon>
        <taxon>Fungi</taxon>
        <taxon>Fungi incertae sedis</taxon>
        <taxon>Zoopagomycota</taxon>
        <taxon>Kickxellomycotina</taxon>
        <taxon>Kickxellomycetes</taxon>
        <taxon>Kickxellales</taxon>
        <taxon>Kickxellaceae</taxon>
        <taxon>Spiromyces</taxon>
    </lineage>
</organism>